<keyword evidence="7" id="KW-1133">Transmembrane helix</keyword>
<dbReference type="Proteomes" id="UP001295740">
    <property type="component" value="Unassembled WGS sequence"/>
</dbReference>
<evidence type="ECO:0000256" key="5">
    <source>
        <dbReference type="PIRSR" id="PIRSR602401-1"/>
    </source>
</evidence>
<sequence>MYFIAQVLKSTEYGICLLLGYCVFLALYRTLLHPLRHYSGPAGAKLTDWYAGYGAIKGDLHLRAWGNHTQYGPMAAPNVYSIFNALDPRMHHSKRRAISQVLSESSVRAFEPVLAEQVDIFLHQLMNSASSEPANSEPVNISDRSRRFGMEVAVRLAFGHSLGLQTSAAYRPLLDAVEVGNYQFNFFMQLFPGAGRDDQVKDVRSKHAEHDLLSFLPDDMPLSEVWSEGAFFLIAGGDTIACGISAQFFHLSRNPECYRQLAAEIRSTFSDGASITSSAQLASCRYLRATIDETLRLSPPIPGTLWWEQASEDSGPLVVDGHLIPRGTQLGVNTYALHHNEDYFPEPHTFRPERWLVGSSLAAKTTRGAFVPFSIGTRGCPGKVLAYLEMSLIIAKTLWYFDFEMAPGKLGLKGQSTRNDSPYGENGYNLYDMFGASHVGPYLRFRPRGEGSI</sequence>
<dbReference type="PRINTS" id="PR00385">
    <property type="entry name" value="P450"/>
</dbReference>
<evidence type="ECO:0000256" key="4">
    <source>
        <dbReference type="ARBA" id="ARBA00023004"/>
    </source>
</evidence>
<dbReference type="SUPFAM" id="SSF48264">
    <property type="entry name" value="Cytochrome P450"/>
    <property type="match status" value="1"/>
</dbReference>
<dbReference type="InterPro" id="IPR017972">
    <property type="entry name" value="Cyt_P450_CS"/>
</dbReference>
<keyword evidence="9" id="KW-1185">Reference proteome</keyword>
<dbReference type="InterPro" id="IPR050121">
    <property type="entry name" value="Cytochrome_P450_monoxygenase"/>
</dbReference>
<keyword evidence="2 5" id="KW-0349">Heme</keyword>
<dbReference type="InterPro" id="IPR002401">
    <property type="entry name" value="Cyt_P450_E_grp-I"/>
</dbReference>
<dbReference type="PANTHER" id="PTHR24305">
    <property type="entry name" value="CYTOCHROME P450"/>
    <property type="match status" value="1"/>
</dbReference>
<dbReference type="EMBL" id="CAUWAG010000003">
    <property type="protein sequence ID" value="CAJ2501577.1"/>
    <property type="molecule type" value="Genomic_DNA"/>
</dbReference>
<dbReference type="GO" id="GO:0016705">
    <property type="term" value="F:oxidoreductase activity, acting on paired donors, with incorporation or reduction of molecular oxygen"/>
    <property type="evidence" value="ECO:0007669"/>
    <property type="project" value="InterPro"/>
</dbReference>
<comment type="caution">
    <text evidence="8">The sequence shown here is derived from an EMBL/GenBank/DDBJ whole genome shotgun (WGS) entry which is preliminary data.</text>
</comment>
<keyword evidence="3 5" id="KW-0479">Metal-binding</keyword>
<evidence type="ECO:0000256" key="3">
    <source>
        <dbReference type="ARBA" id="ARBA00022723"/>
    </source>
</evidence>
<keyword evidence="6" id="KW-0560">Oxidoreductase</keyword>
<protein>
    <submittedName>
        <fullName evidence="8">Uu.00g044300.m01.CDS01</fullName>
    </submittedName>
</protein>
<organism evidence="8 9">
    <name type="scientific">Anthostomella pinea</name>
    <dbReference type="NCBI Taxonomy" id="933095"/>
    <lineage>
        <taxon>Eukaryota</taxon>
        <taxon>Fungi</taxon>
        <taxon>Dikarya</taxon>
        <taxon>Ascomycota</taxon>
        <taxon>Pezizomycotina</taxon>
        <taxon>Sordariomycetes</taxon>
        <taxon>Xylariomycetidae</taxon>
        <taxon>Xylariales</taxon>
        <taxon>Xylariaceae</taxon>
        <taxon>Anthostomella</taxon>
    </lineage>
</organism>
<evidence type="ECO:0000256" key="2">
    <source>
        <dbReference type="ARBA" id="ARBA00022617"/>
    </source>
</evidence>
<reference evidence="8" key="1">
    <citation type="submission" date="2023-10" db="EMBL/GenBank/DDBJ databases">
        <authorList>
            <person name="Hackl T."/>
        </authorList>
    </citation>
    <scope>NUCLEOTIDE SEQUENCE</scope>
</reference>
<evidence type="ECO:0000313" key="8">
    <source>
        <dbReference type="EMBL" id="CAJ2501577.1"/>
    </source>
</evidence>
<feature type="binding site" description="axial binding residue" evidence="5">
    <location>
        <position position="380"/>
    </location>
    <ligand>
        <name>heme</name>
        <dbReference type="ChEBI" id="CHEBI:30413"/>
    </ligand>
    <ligandPart>
        <name>Fe</name>
        <dbReference type="ChEBI" id="CHEBI:18248"/>
    </ligandPart>
</feature>
<dbReference type="InterPro" id="IPR036396">
    <property type="entry name" value="Cyt_P450_sf"/>
</dbReference>
<accession>A0AAI8VBG0</accession>
<comment type="cofactor">
    <cofactor evidence="1 5">
        <name>heme</name>
        <dbReference type="ChEBI" id="CHEBI:30413"/>
    </cofactor>
</comment>
<keyword evidence="7" id="KW-0812">Transmembrane</keyword>
<name>A0AAI8VBG0_9PEZI</name>
<keyword evidence="6" id="KW-0503">Monooxygenase</keyword>
<dbReference type="PROSITE" id="PS00086">
    <property type="entry name" value="CYTOCHROME_P450"/>
    <property type="match status" value="1"/>
</dbReference>
<evidence type="ECO:0000256" key="6">
    <source>
        <dbReference type="RuleBase" id="RU000461"/>
    </source>
</evidence>
<dbReference type="GO" id="GO:0004497">
    <property type="term" value="F:monooxygenase activity"/>
    <property type="evidence" value="ECO:0007669"/>
    <property type="project" value="UniProtKB-KW"/>
</dbReference>
<feature type="transmembrane region" description="Helical" evidence="7">
    <location>
        <begin position="12"/>
        <end position="31"/>
    </location>
</feature>
<gene>
    <name evidence="8" type="ORF">KHLLAP_LOCUS2045</name>
</gene>
<evidence type="ECO:0000256" key="1">
    <source>
        <dbReference type="ARBA" id="ARBA00001971"/>
    </source>
</evidence>
<dbReference type="PRINTS" id="PR00463">
    <property type="entry name" value="EP450I"/>
</dbReference>
<evidence type="ECO:0000313" key="9">
    <source>
        <dbReference type="Proteomes" id="UP001295740"/>
    </source>
</evidence>
<dbReference type="Pfam" id="PF00067">
    <property type="entry name" value="p450"/>
    <property type="match status" value="1"/>
</dbReference>
<dbReference type="GO" id="GO:0005506">
    <property type="term" value="F:iron ion binding"/>
    <property type="evidence" value="ECO:0007669"/>
    <property type="project" value="InterPro"/>
</dbReference>
<keyword evidence="4 5" id="KW-0408">Iron</keyword>
<dbReference type="AlphaFoldDB" id="A0AAI8VBG0"/>
<proteinExistence type="inferred from homology"/>
<dbReference type="GO" id="GO:0020037">
    <property type="term" value="F:heme binding"/>
    <property type="evidence" value="ECO:0007669"/>
    <property type="project" value="InterPro"/>
</dbReference>
<comment type="similarity">
    <text evidence="6">Belongs to the cytochrome P450 family.</text>
</comment>
<dbReference type="Gene3D" id="1.10.630.10">
    <property type="entry name" value="Cytochrome P450"/>
    <property type="match status" value="1"/>
</dbReference>
<dbReference type="PANTHER" id="PTHR24305:SF226">
    <property type="entry name" value="CYTOCHROME P450 MONOOXYGENASE"/>
    <property type="match status" value="1"/>
</dbReference>
<evidence type="ECO:0000256" key="7">
    <source>
        <dbReference type="SAM" id="Phobius"/>
    </source>
</evidence>
<dbReference type="InterPro" id="IPR001128">
    <property type="entry name" value="Cyt_P450"/>
</dbReference>
<keyword evidence="7" id="KW-0472">Membrane</keyword>